<comment type="caution">
    <text evidence="3">The sequence shown here is derived from an EMBL/GenBank/DDBJ whole genome shotgun (WGS) entry which is preliminary data.</text>
</comment>
<name>A0AAV5B3F8_9ACTN</name>
<dbReference type="InterPro" id="IPR053184">
    <property type="entry name" value="FeoA-like"/>
</dbReference>
<dbReference type="PANTHER" id="PTHR43151:SF1">
    <property type="entry name" value="SSR2333 PROTEIN"/>
    <property type="match status" value="1"/>
</dbReference>
<dbReference type="InterPro" id="IPR038157">
    <property type="entry name" value="FeoA_core_dom"/>
</dbReference>
<evidence type="ECO:0000259" key="2">
    <source>
        <dbReference type="SMART" id="SM00899"/>
    </source>
</evidence>
<evidence type="ECO:0000313" key="3">
    <source>
        <dbReference type="EMBL" id="GJM55173.1"/>
    </source>
</evidence>
<reference evidence="3" key="1">
    <citation type="journal article" date="2022" name="Int. J. Syst. Evol. Microbiol.">
        <title>Granulimonas faecalis gen. nov., sp. nov., and Leptogranulimonas caecicola gen. nov., sp. nov., novel lactate-producing Atopobiaceae bacteria isolated from mouse intestines, and an emended description of the family Atopobiaceae.</title>
        <authorList>
            <person name="Morinaga K."/>
            <person name="Kusada H."/>
            <person name="Sakamoto S."/>
            <person name="Murakami T."/>
            <person name="Toyoda A."/>
            <person name="Mori H."/>
            <person name="Meng X.Y."/>
            <person name="Takashino M."/>
            <person name="Murotomi K."/>
            <person name="Tamaki H."/>
        </authorList>
    </citation>
    <scope>NUCLEOTIDE SEQUENCE</scope>
    <source>
        <strain evidence="3">OPF53</strain>
    </source>
</reference>
<keyword evidence="4" id="KW-1185">Reference proteome</keyword>
<evidence type="ECO:0000313" key="4">
    <source>
        <dbReference type="Proteomes" id="UP001055025"/>
    </source>
</evidence>
<accession>A0AAV5B3F8</accession>
<dbReference type="SUPFAM" id="SSF50037">
    <property type="entry name" value="C-terminal domain of transcriptional repressors"/>
    <property type="match status" value="1"/>
</dbReference>
<dbReference type="InterPro" id="IPR008988">
    <property type="entry name" value="Transcriptional_repressor_C"/>
</dbReference>
<dbReference type="SMART" id="SM00899">
    <property type="entry name" value="FeoA"/>
    <property type="match status" value="1"/>
</dbReference>
<protein>
    <recommendedName>
        <fullName evidence="2">Ferrous iron transporter FeoA-like domain-containing protein</fullName>
    </recommendedName>
</protein>
<dbReference type="EMBL" id="BQKC01000001">
    <property type="protein sequence ID" value="GJM55173.1"/>
    <property type="molecule type" value="Genomic_DNA"/>
</dbReference>
<evidence type="ECO:0000256" key="1">
    <source>
        <dbReference type="ARBA" id="ARBA00023004"/>
    </source>
</evidence>
<feature type="domain" description="Ferrous iron transporter FeoA-like" evidence="2">
    <location>
        <begin position="14"/>
        <end position="86"/>
    </location>
</feature>
<dbReference type="Gene3D" id="2.30.30.90">
    <property type="match status" value="1"/>
</dbReference>
<organism evidence="3 4">
    <name type="scientific">Granulimonas faecalis</name>
    <dbReference type="NCBI Taxonomy" id="2894155"/>
    <lineage>
        <taxon>Bacteria</taxon>
        <taxon>Bacillati</taxon>
        <taxon>Actinomycetota</taxon>
        <taxon>Coriobacteriia</taxon>
        <taxon>Coriobacteriales</taxon>
        <taxon>Kribbibacteriaceae</taxon>
        <taxon>Granulimonas</taxon>
    </lineage>
</organism>
<dbReference type="RefSeq" id="WP_204406711.1">
    <property type="nucleotide sequence ID" value="NZ_BQKC01000001.1"/>
</dbReference>
<dbReference type="Pfam" id="PF04023">
    <property type="entry name" value="FeoA"/>
    <property type="match status" value="1"/>
</dbReference>
<gene>
    <name evidence="3" type="ORF">ATOP_08280</name>
</gene>
<keyword evidence="1" id="KW-0408">Iron</keyword>
<dbReference type="InterPro" id="IPR007167">
    <property type="entry name" value="Fe-transptr_FeoA-like"/>
</dbReference>
<dbReference type="GO" id="GO:0046914">
    <property type="term" value="F:transition metal ion binding"/>
    <property type="evidence" value="ECO:0007669"/>
    <property type="project" value="InterPro"/>
</dbReference>
<sequence length="131" mass="13462">MTSTDEGRAHGAPIALSQAEVGRTYRLVSFDGLPEATARRLESVGMTCGTQVTVLNNKSRGTVIVRVRETRWAMGRSISGGILVEPAVGAPADGLVSERHFVATAASCAIGAPGMDSVSAGESGFEGGEGR</sequence>
<dbReference type="Proteomes" id="UP001055025">
    <property type="component" value="Unassembled WGS sequence"/>
</dbReference>
<dbReference type="AlphaFoldDB" id="A0AAV5B3F8"/>
<proteinExistence type="predicted"/>
<dbReference type="PANTHER" id="PTHR43151">
    <property type="entry name" value="FEOA FAMILY PROTEIN"/>
    <property type="match status" value="1"/>
</dbReference>